<dbReference type="PATRIC" id="fig|994573.3.peg.709"/>
<dbReference type="eggNOG" id="COG3209">
    <property type="taxonomic scope" value="Bacteria"/>
</dbReference>
<keyword evidence="1" id="KW-0677">Repeat</keyword>
<dbReference type="PANTHER" id="PTHR32305:SF15">
    <property type="entry name" value="PROTEIN RHSA-RELATED"/>
    <property type="match status" value="1"/>
</dbReference>
<name>V7I9F6_9CLOT</name>
<accession>V7I9F6</accession>
<dbReference type="InterPro" id="IPR022385">
    <property type="entry name" value="Rhs_assc_core"/>
</dbReference>
<dbReference type="NCBIfam" id="TIGR01643">
    <property type="entry name" value="YD_repeat_2x"/>
    <property type="match status" value="1"/>
</dbReference>
<organism evidence="3 4">
    <name type="scientific">Youngiibacter fragilis 232.1</name>
    <dbReference type="NCBI Taxonomy" id="994573"/>
    <lineage>
        <taxon>Bacteria</taxon>
        <taxon>Bacillati</taxon>
        <taxon>Bacillota</taxon>
        <taxon>Clostridia</taxon>
        <taxon>Eubacteriales</taxon>
        <taxon>Clostridiaceae</taxon>
        <taxon>Youngiibacter</taxon>
    </lineage>
</organism>
<evidence type="ECO:0000256" key="1">
    <source>
        <dbReference type="ARBA" id="ARBA00022737"/>
    </source>
</evidence>
<dbReference type="InterPro" id="IPR050708">
    <property type="entry name" value="T6SS_VgrG/RHS"/>
</dbReference>
<feature type="domain" description="Teneurin-like YD-shell" evidence="2">
    <location>
        <begin position="123"/>
        <end position="255"/>
    </location>
</feature>
<dbReference type="InterPro" id="IPR006530">
    <property type="entry name" value="YD"/>
</dbReference>
<dbReference type="EMBL" id="AXUN02000047">
    <property type="protein sequence ID" value="ETA81939.1"/>
    <property type="molecule type" value="Genomic_DNA"/>
</dbReference>
<dbReference type="PANTHER" id="PTHR32305">
    <property type="match status" value="1"/>
</dbReference>
<dbReference type="STRING" id="994573.T472_0203745"/>
<proteinExistence type="predicted"/>
<sequence>MIPEETSFDSGGNILNKKEYAYTNSTLGAELANIPYTYGDTNWKDKLTAYNGKAISYDAIGNPLSYDGWTYTWENGRQLKSLSNASTSLSFKHNSDGIRTEKTVNGVTTKYTVFGDKVSFETTGSDKIHYSYDASGNLFSMNLNGTEYYYVRNAQGDITGLIDNAGNLVVSYTYDTWGKLVSTTGSLASTIGVKNPYRYRGYRYDIETGLYYLQSRYYNPDWGRFVNADDEGILEVDQDSLIENNLFVYALNNPVNMEDSTGFIAANIAAGLIGAGAGFIIAGSFSAATQYYSTGRVDWNVAGINAISGALSGALTASGATWLASVLGNAGISMGTYVSEQYYRGEIITGKGLKDSAFAGALSGVIGGKGANGGKMITTAKSAQKSIARELRRVNQKYAAKQIAKISLSQSDIKKAVVVVVTRYMIGTYSSHKANSLR</sequence>
<dbReference type="OrthoDB" id="1899157at2"/>
<evidence type="ECO:0000259" key="2">
    <source>
        <dbReference type="Pfam" id="PF25023"/>
    </source>
</evidence>
<dbReference type="InterPro" id="IPR056823">
    <property type="entry name" value="TEN-like_YD-shell"/>
</dbReference>
<dbReference type="Gene3D" id="2.180.10.10">
    <property type="entry name" value="RHS repeat-associated core"/>
    <property type="match status" value="1"/>
</dbReference>
<dbReference type="NCBIfam" id="TIGR03696">
    <property type="entry name" value="Rhs_assc_core"/>
    <property type="match status" value="1"/>
</dbReference>
<dbReference type="AlphaFoldDB" id="V7I9F6"/>
<dbReference type="Proteomes" id="UP000017747">
    <property type="component" value="Unassembled WGS sequence"/>
</dbReference>
<gene>
    <name evidence="3" type="ORF">T472_0203745</name>
</gene>
<dbReference type="Pfam" id="PF25023">
    <property type="entry name" value="TEN_YD-shell"/>
    <property type="match status" value="1"/>
</dbReference>
<keyword evidence="4" id="KW-1185">Reference proteome</keyword>
<comment type="caution">
    <text evidence="3">The sequence shown here is derived from an EMBL/GenBank/DDBJ whole genome shotgun (WGS) entry which is preliminary data.</text>
</comment>
<protein>
    <recommendedName>
        <fullName evidence="2">Teneurin-like YD-shell domain-containing protein</fullName>
    </recommendedName>
</protein>
<reference evidence="3 4" key="1">
    <citation type="journal article" date="2014" name="Genome Announc.">
        <title>Genome Sequence of Youngiibacter fragilis, the Type Strain of the Genus Youngiibacter.</title>
        <authorList>
            <person name="Wawrik C.B."/>
            <person name="Callaghan A.V."/>
            <person name="Stamps B.W."/>
            <person name="Wawrik B."/>
        </authorList>
    </citation>
    <scope>NUCLEOTIDE SEQUENCE [LARGE SCALE GENOMIC DNA]</scope>
    <source>
        <strain evidence="3 4">232.1</strain>
    </source>
</reference>
<dbReference type="RefSeq" id="WP_023863315.1">
    <property type="nucleotide sequence ID" value="NZ_AXUN02000047.1"/>
</dbReference>
<evidence type="ECO:0000313" key="3">
    <source>
        <dbReference type="EMBL" id="ETA81939.1"/>
    </source>
</evidence>
<evidence type="ECO:0000313" key="4">
    <source>
        <dbReference type="Proteomes" id="UP000017747"/>
    </source>
</evidence>